<organism evidence="1 2">
    <name type="scientific">Glossina palpalis gambiensis</name>
    <dbReference type="NCBI Taxonomy" id="67801"/>
    <lineage>
        <taxon>Eukaryota</taxon>
        <taxon>Metazoa</taxon>
        <taxon>Ecdysozoa</taxon>
        <taxon>Arthropoda</taxon>
        <taxon>Hexapoda</taxon>
        <taxon>Insecta</taxon>
        <taxon>Pterygota</taxon>
        <taxon>Neoptera</taxon>
        <taxon>Endopterygota</taxon>
        <taxon>Diptera</taxon>
        <taxon>Brachycera</taxon>
        <taxon>Muscomorpha</taxon>
        <taxon>Hippoboscoidea</taxon>
        <taxon>Glossinidae</taxon>
        <taxon>Glossina</taxon>
    </lineage>
</organism>
<dbReference type="VEuPathDB" id="VectorBase:GPPI004957"/>
<sequence>MGIKCQGPDCLQWDQSVVFLICAFKRSHLHSRTENELHELNSCHLTCSIAKIRANTVTISRQAATAIAVIKPSGQLFKHLPSWAKRPERHVMHCDSAEPLQVAQDE</sequence>
<dbReference type="AlphaFoldDB" id="A0A1B0AQK1"/>
<dbReference type="EMBL" id="JXJN01001917">
    <property type="status" value="NOT_ANNOTATED_CDS"/>
    <property type="molecule type" value="Genomic_DNA"/>
</dbReference>
<evidence type="ECO:0000313" key="1">
    <source>
        <dbReference type="EnsemblMetazoa" id="GPPI004957-PA"/>
    </source>
</evidence>
<dbReference type="EMBL" id="JXJN01001918">
    <property type="status" value="NOT_ANNOTATED_CDS"/>
    <property type="molecule type" value="Genomic_DNA"/>
</dbReference>
<dbReference type="Proteomes" id="UP000092460">
    <property type="component" value="Unassembled WGS sequence"/>
</dbReference>
<keyword evidence="2" id="KW-1185">Reference proteome</keyword>
<evidence type="ECO:0000313" key="2">
    <source>
        <dbReference type="Proteomes" id="UP000092460"/>
    </source>
</evidence>
<dbReference type="EnsemblMetazoa" id="GPPI004957-RA">
    <property type="protein sequence ID" value="GPPI004957-PA"/>
    <property type="gene ID" value="GPPI004957"/>
</dbReference>
<reference evidence="2" key="1">
    <citation type="submission" date="2015-01" db="EMBL/GenBank/DDBJ databases">
        <authorList>
            <person name="Aksoy S."/>
            <person name="Warren W."/>
            <person name="Wilson R.K."/>
        </authorList>
    </citation>
    <scope>NUCLEOTIDE SEQUENCE [LARGE SCALE GENOMIC DNA]</scope>
    <source>
        <strain evidence="2">IAEA</strain>
    </source>
</reference>
<reference evidence="1" key="2">
    <citation type="submission" date="2020-05" db="UniProtKB">
        <authorList>
            <consortium name="EnsemblMetazoa"/>
        </authorList>
    </citation>
    <scope>IDENTIFICATION</scope>
    <source>
        <strain evidence="1">IAEA</strain>
    </source>
</reference>
<accession>A0A1B0AQK1</accession>
<proteinExistence type="predicted"/>
<name>A0A1B0AQK1_9MUSC</name>
<protein>
    <submittedName>
        <fullName evidence="1">Uncharacterized protein</fullName>
    </submittedName>
</protein>